<reference evidence="2 3" key="1">
    <citation type="submission" date="2020-02" db="EMBL/GenBank/DDBJ databases">
        <title>Whole-genome analyses of novel actinobacteria.</title>
        <authorList>
            <person name="Sahin N."/>
            <person name="Tokatli A."/>
        </authorList>
    </citation>
    <scope>NUCLEOTIDE SEQUENCE [LARGE SCALE GENOMIC DNA]</scope>
    <source>
        <strain evidence="2 3">YC504</strain>
    </source>
</reference>
<dbReference type="PANTHER" id="PTHR34512">
    <property type="entry name" value="CELL SURFACE PROTEIN"/>
    <property type="match status" value="1"/>
</dbReference>
<dbReference type="Pfam" id="PF13360">
    <property type="entry name" value="PQQ_2"/>
    <property type="match status" value="1"/>
</dbReference>
<keyword evidence="3" id="KW-1185">Reference proteome</keyword>
<dbReference type="PROSITE" id="PS51318">
    <property type="entry name" value="TAT"/>
    <property type="match status" value="1"/>
</dbReference>
<dbReference type="EMBL" id="JAAKZW010000446">
    <property type="protein sequence ID" value="NGO81872.1"/>
    <property type="molecule type" value="Genomic_DNA"/>
</dbReference>
<dbReference type="InterPro" id="IPR002372">
    <property type="entry name" value="PQQ_rpt_dom"/>
</dbReference>
<dbReference type="InterPro" id="IPR015943">
    <property type="entry name" value="WD40/YVTN_repeat-like_dom_sf"/>
</dbReference>
<dbReference type="InterPro" id="IPR006311">
    <property type="entry name" value="TAT_signal"/>
</dbReference>
<dbReference type="Gene3D" id="2.130.10.10">
    <property type="entry name" value="YVTN repeat-like/Quinoprotein amine dehydrogenase"/>
    <property type="match status" value="1"/>
</dbReference>
<dbReference type="SUPFAM" id="SSF50998">
    <property type="entry name" value="Quinoprotein alcohol dehydrogenase-like"/>
    <property type="match status" value="2"/>
</dbReference>
<feature type="domain" description="Pyrrolo-quinoline quinone repeat" evidence="1">
    <location>
        <begin position="131"/>
        <end position="347"/>
    </location>
</feature>
<evidence type="ECO:0000313" key="2">
    <source>
        <dbReference type="EMBL" id="NGO81872.1"/>
    </source>
</evidence>
<sequence>MHAREAALSRRTLLAAGGGLVLGAGGVAGWVLGRGGTEALTSPGARPSPPRAATRVPRGVAPAALWRYDAPSGKPLVRALSLFGGEIGYVPDPPRLTALSLATGEVLWTRDDLPDPQRVLPLGGQAVTARSGRLAGLSTRDGKELWTQPVTVMSGQGRLAILNGSVEDRTVIYHAVPEEGGSVETQPPYVVALEVPGRTERWRLRVRTGELGDLVLIAVPGLGDDVHLMERRMPGGARIYRIDGHTGRKRWERVHDWPEGLMSLLDYDPYSEQLLEMYRGRLRAAHVDADAPRWSLDLYDEPEGEISRKPDTTLARRVKGVDGPLYFLAGPHQTVHAVDLDTHREHWRHRLPVDLVRDRTTKQIIPPWLSITESGRTLLAAHRLGVVALDPRTGTELWRFAVADGTDGYQVHTAGRLALIVNGPSVYALPVM</sequence>
<dbReference type="Proteomes" id="UP000481109">
    <property type="component" value="Unassembled WGS sequence"/>
</dbReference>
<dbReference type="InterPro" id="IPR011047">
    <property type="entry name" value="Quinoprotein_ADH-like_sf"/>
</dbReference>
<protein>
    <submittedName>
        <fullName evidence="2">PQQ-binding-like beta-propeller repeat protein</fullName>
    </submittedName>
</protein>
<organism evidence="2 3">
    <name type="scientific">Streptomyces mesophilus</name>
    <dbReference type="NCBI Taxonomy" id="1775132"/>
    <lineage>
        <taxon>Bacteria</taxon>
        <taxon>Bacillati</taxon>
        <taxon>Actinomycetota</taxon>
        <taxon>Actinomycetes</taxon>
        <taxon>Kitasatosporales</taxon>
        <taxon>Streptomycetaceae</taxon>
        <taxon>Streptomyces</taxon>
    </lineage>
</organism>
<dbReference type="PANTHER" id="PTHR34512:SF30">
    <property type="entry name" value="OUTER MEMBRANE PROTEIN ASSEMBLY FACTOR BAMB"/>
    <property type="match status" value="1"/>
</dbReference>
<comment type="caution">
    <text evidence="2">The sequence shown here is derived from an EMBL/GenBank/DDBJ whole genome shotgun (WGS) entry which is preliminary data.</text>
</comment>
<accession>A0A6G4XXF9</accession>
<dbReference type="AlphaFoldDB" id="A0A6G4XXF9"/>
<name>A0A6G4XXF9_9ACTN</name>
<evidence type="ECO:0000259" key="1">
    <source>
        <dbReference type="Pfam" id="PF13360"/>
    </source>
</evidence>
<evidence type="ECO:0000313" key="3">
    <source>
        <dbReference type="Proteomes" id="UP000481109"/>
    </source>
</evidence>
<proteinExistence type="predicted"/>
<gene>
    <name evidence="2" type="ORF">G6045_40445</name>
</gene>
<dbReference type="Gene3D" id="2.140.10.10">
    <property type="entry name" value="Quinoprotein alcohol dehydrogenase-like superfamily"/>
    <property type="match status" value="1"/>
</dbReference>